<dbReference type="EMBL" id="FOZS01000004">
    <property type="protein sequence ID" value="SFT00308.1"/>
    <property type="molecule type" value="Genomic_DNA"/>
</dbReference>
<reference evidence="3" key="1">
    <citation type="submission" date="2016-10" db="EMBL/GenBank/DDBJ databases">
        <authorList>
            <person name="Varghese N."/>
            <person name="Submissions S."/>
        </authorList>
    </citation>
    <scope>NUCLEOTIDE SEQUENCE [LARGE SCALE GENOMIC DNA]</scope>
    <source>
        <strain evidence="3">DSM 22427</strain>
    </source>
</reference>
<dbReference type="Pfam" id="PF01261">
    <property type="entry name" value="AP_endonuc_2"/>
    <property type="match status" value="1"/>
</dbReference>
<dbReference type="PANTHER" id="PTHR12110:SF41">
    <property type="entry name" value="INOSOSE DEHYDRATASE"/>
    <property type="match status" value="1"/>
</dbReference>
<dbReference type="AlphaFoldDB" id="A0A1I6UFZ1"/>
<dbReference type="SUPFAM" id="SSF51658">
    <property type="entry name" value="Xylose isomerase-like"/>
    <property type="match status" value="1"/>
</dbReference>
<dbReference type="PANTHER" id="PTHR12110">
    <property type="entry name" value="HYDROXYPYRUVATE ISOMERASE"/>
    <property type="match status" value="1"/>
</dbReference>
<dbReference type="InterPro" id="IPR013022">
    <property type="entry name" value="Xyl_isomerase-like_TIM-brl"/>
</dbReference>
<dbReference type="GO" id="GO:0016853">
    <property type="term" value="F:isomerase activity"/>
    <property type="evidence" value="ECO:0007669"/>
    <property type="project" value="UniProtKB-KW"/>
</dbReference>
<evidence type="ECO:0000313" key="2">
    <source>
        <dbReference type="EMBL" id="SFT00308.1"/>
    </source>
</evidence>
<dbReference type="OrthoDB" id="165864at2157"/>
<sequence>MTRTAIQLYSLRDLEEPIPSILDRIGETSFDGVEFAHRVGQTEPREIERALERTGLTPAAAHVGLEALEEDLSETVELYTQFGCDTFVVPYLDDDHFASPEAVESTATRLSEVAAALEGHGIDLHYHNHDHEFVACGDRTAMEALLERTDDAVGFEIDLGWANVGGVDPVSLLERYRDRISLVHLADAETSTGTPTELGEGDLDLEACLDAVERTNAEWGIYEHDRPTDPIRSLSDGAETLERLG</sequence>
<evidence type="ECO:0000313" key="3">
    <source>
        <dbReference type="Proteomes" id="UP000199199"/>
    </source>
</evidence>
<dbReference type="Proteomes" id="UP000199199">
    <property type="component" value="Unassembled WGS sequence"/>
</dbReference>
<proteinExistence type="predicted"/>
<accession>A0A1I6UFZ1</accession>
<organism evidence="2 3">
    <name type="scientific">Halostagnicola kamekurae</name>
    <dbReference type="NCBI Taxonomy" id="619731"/>
    <lineage>
        <taxon>Archaea</taxon>
        <taxon>Methanobacteriati</taxon>
        <taxon>Methanobacteriota</taxon>
        <taxon>Stenosarchaea group</taxon>
        <taxon>Halobacteria</taxon>
        <taxon>Halobacteriales</taxon>
        <taxon>Natrialbaceae</taxon>
        <taxon>Halostagnicola</taxon>
    </lineage>
</organism>
<dbReference type="Gene3D" id="3.20.20.150">
    <property type="entry name" value="Divalent-metal-dependent TIM barrel enzymes"/>
    <property type="match status" value="1"/>
</dbReference>
<feature type="domain" description="Xylose isomerase-like TIM barrel" evidence="1">
    <location>
        <begin position="26"/>
        <end position="242"/>
    </location>
</feature>
<dbReference type="InterPro" id="IPR036237">
    <property type="entry name" value="Xyl_isomerase-like_sf"/>
</dbReference>
<evidence type="ECO:0000259" key="1">
    <source>
        <dbReference type="Pfam" id="PF01261"/>
    </source>
</evidence>
<protein>
    <submittedName>
        <fullName evidence="2">Sugar phosphate isomerase/epimerase</fullName>
    </submittedName>
</protein>
<keyword evidence="3" id="KW-1185">Reference proteome</keyword>
<dbReference type="RefSeq" id="WP_092906999.1">
    <property type="nucleotide sequence ID" value="NZ_FOZS01000004.1"/>
</dbReference>
<dbReference type="InterPro" id="IPR050312">
    <property type="entry name" value="IolE/XylAMocC-like"/>
</dbReference>
<gene>
    <name evidence="2" type="ORF">SAMN04488556_3831</name>
</gene>
<keyword evidence="2" id="KW-0413">Isomerase</keyword>
<name>A0A1I6UFZ1_9EURY</name>